<organism evidence="1 2">
    <name type="scientific">Xylona heveae (strain CBS 132557 / TC161)</name>
    <dbReference type="NCBI Taxonomy" id="1328760"/>
    <lineage>
        <taxon>Eukaryota</taxon>
        <taxon>Fungi</taxon>
        <taxon>Dikarya</taxon>
        <taxon>Ascomycota</taxon>
        <taxon>Pezizomycotina</taxon>
        <taxon>Xylonomycetes</taxon>
        <taxon>Xylonales</taxon>
        <taxon>Xylonaceae</taxon>
        <taxon>Xylona</taxon>
    </lineage>
</organism>
<gene>
    <name evidence="1" type="ORF">L228DRAFT_104887</name>
</gene>
<name>A0A165H8C1_XYLHT</name>
<evidence type="ECO:0000313" key="2">
    <source>
        <dbReference type="Proteomes" id="UP000076632"/>
    </source>
</evidence>
<keyword evidence="2" id="KW-1185">Reference proteome</keyword>
<accession>A0A165H8C1</accession>
<protein>
    <submittedName>
        <fullName evidence="1">Uncharacterized protein</fullName>
    </submittedName>
</protein>
<dbReference type="EMBL" id="KV407457">
    <property type="protein sequence ID" value="KZF23125.1"/>
    <property type="molecule type" value="Genomic_DNA"/>
</dbReference>
<dbReference type="GeneID" id="28894026"/>
<dbReference type="RefSeq" id="XP_018188680.1">
    <property type="nucleotide sequence ID" value="XM_018328889.1"/>
</dbReference>
<dbReference type="Proteomes" id="UP000076632">
    <property type="component" value="Unassembled WGS sequence"/>
</dbReference>
<evidence type="ECO:0000313" key="1">
    <source>
        <dbReference type="EMBL" id="KZF23125.1"/>
    </source>
</evidence>
<reference evidence="1 2" key="1">
    <citation type="journal article" date="2016" name="Fungal Biol.">
        <title>The genome of Xylona heveae provides a window into fungal endophytism.</title>
        <authorList>
            <person name="Gazis R."/>
            <person name="Kuo A."/>
            <person name="Riley R."/>
            <person name="LaButti K."/>
            <person name="Lipzen A."/>
            <person name="Lin J."/>
            <person name="Amirebrahimi M."/>
            <person name="Hesse C.N."/>
            <person name="Spatafora J.W."/>
            <person name="Henrissat B."/>
            <person name="Hainaut M."/>
            <person name="Grigoriev I.V."/>
            <person name="Hibbett D.S."/>
        </authorList>
    </citation>
    <scope>NUCLEOTIDE SEQUENCE [LARGE SCALE GENOMIC DNA]</scope>
    <source>
        <strain evidence="1 2">TC161</strain>
    </source>
</reference>
<sequence>MIPSNLIGRKYPFEGLEREKYLVHPRMDQLPMRIRRKNRTAYRRSTMRYIHVDLRWRNAEEMKQQRLTLYRMPLGGGNSPPGNSPLKPEQIGESMSNEYPGEWASVSEASGACLGIGDLLKREPGGRSGFTRRMSQISNSESTRKVARWLQIGSSRHMERVARIEQTIDLDLNPCLRRNFGRP</sequence>
<dbReference type="AlphaFoldDB" id="A0A165H8C1"/>
<proteinExistence type="predicted"/>
<dbReference type="InParanoid" id="A0A165H8C1"/>